<evidence type="ECO:0000313" key="4">
    <source>
        <dbReference type="EMBL" id="CAK7945663.1"/>
    </source>
</evidence>
<dbReference type="EMBL" id="CAKLBY020000336">
    <property type="protein sequence ID" value="CAK7945663.1"/>
    <property type="molecule type" value="Genomic_DNA"/>
</dbReference>
<reference evidence="4" key="1">
    <citation type="submission" date="2024-01" db="EMBL/GenBank/DDBJ databases">
        <authorList>
            <person name="Webb A."/>
        </authorList>
    </citation>
    <scope>NUCLEOTIDE SEQUENCE</scope>
    <source>
        <strain evidence="4">Pm1</strain>
    </source>
</reference>
<dbReference type="EMBL" id="CAKLBY020000066">
    <property type="protein sequence ID" value="CAK7922510.1"/>
    <property type="molecule type" value="Genomic_DNA"/>
</dbReference>
<dbReference type="EMBL" id="CAKLBY020000336">
    <property type="protein sequence ID" value="CAK7945648.1"/>
    <property type="molecule type" value="Genomic_DNA"/>
</dbReference>
<sequence>MLQLLLLLALPLAQTKLSIPSDYSCVVAFPTSPEITTCRCQEVCRVCCAVFVGVSGHLTTHGRCRRKAQPVRRAEVEPSVIGVVVRGAKAVAVLQHI</sequence>
<evidence type="ECO:0000313" key="5">
    <source>
        <dbReference type="Proteomes" id="UP001162060"/>
    </source>
</evidence>
<evidence type="ECO:0000313" key="3">
    <source>
        <dbReference type="EMBL" id="CAK7945648.1"/>
    </source>
</evidence>
<feature type="chain" id="PRO_5044714194" description="Secreted protein" evidence="1">
    <location>
        <begin position="16"/>
        <end position="97"/>
    </location>
</feature>
<comment type="caution">
    <text evidence="4">The sequence shown here is derived from an EMBL/GenBank/DDBJ whole genome shotgun (WGS) entry which is preliminary data.</text>
</comment>
<protein>
    <recommendedName>
        <fullName evidence="6">Secreted protein</fullName>
    </recommendedName>
</protein>
<feature type="signal peptide" evidence="1">
    <location>
        <begin position="1"/>
        <end position="15"/>
    </location>
</feature>
<gene>
    <name evidence="3" type="ORF">PM001_LOCUS30798</name>
    <name evidence="4" type="ORF">PM001_LOCUS30813</name>
    <name evidence="2" type="ORF">PM001_LOCUS7681</name>
</gene>
<accession>A0AAV1VHQ0</accession>
<dbReference type="AlphaFoldDB" id="A0AAV1VHQ0"/>
<keyword evidence="1" id="KW-0732">Signal</keyword>
<dbReference type="Proteomes" id="UP001162060">
    <property type="component" value="Unassembled WGS sequence"/>
</dbReference>
<evidence type="ECO:0000256" key="1">
    <source>
        <dbReference type="SAM" id="SignalP"/>
    </source>
</evidence>
<evidence type="ECO:0008006" key="6">
    <source>
        <dbReference type="Google" id="ProtNLM"/>
    </source>
</evidence>
<organism evidence="4 5">
    <name type="scientific">Peronospora matthiolae</name>
    <dbReference type="NCBI Taxonomy" id="2874970"/>
    <lineage>
        <taxon>Eukaryota</taxon>
        <taxon>Sar</taxon>
        <taxon>Stramenopiles</taxon>
        <taxon>Oomycota</taxon>
        <taxon>Peronosporomycetes</taxon>
        <taxon>Peronosporales</taxon>
        <taxon>Peronosporaceae</taxon>
        <taxon>Peronospora</taxon>
    </lineage>
</organism>
<proteinExistence type="predicted"/>
<name>A0AAV1VHQ0_9STRA</name>
<evidence type="ECO:0000313" key="2">
    <source>
        <dbReference type="EMBL" id="CAK7922510.1"/>
    </source>
</evidence>